<dbReference type="InterPro" id="IPR036249">
    <property type="entry name" value="Thioredoxin-like_sf"/>
</dbReference>
<dbReference type="SUPFAM" id="SSF82185">
    <property type="entry name" value="Histone H3 K4-specific methyltransferase SET7/9 N-terminal domain"/>
    <property type="match status" value="1"/>
</dbReference>
<dbReference type="PANTHER" id="PTHR37841">
    <property type="entry name" value="GLR2918 PROTEIN"/>
    <property type="match status" value="1"/>
</dbReference>
<dbReference type="InterPro" id="IPR032774">
    <property type="entry name" value="WG_beta_rep"/>
</dbReference>
<organism evidence="1 2">
    <name type="scientific">Flavihumibacter stibioxidans</name>
    <dbReference type="NCBI Taxonomy" id="1834163"/>
    <lineage>
        <taxon>Bacteria</taxon>
        <taxon>Pseudomonadati</taxon>
        <taxon>Bacteroidota</taxon>
        <taxon>Chitinophagia</taxon>
        <taxon>Chitinophagales</taxon>
        <taxon>Chitinophagaceae</taxon>
        <taxon>Flavihumibacter</taxon>
    </lineage>
</organism>
<keyword evidence="2" id="KW-1185">Reference proteome</keyword>
<evidence type="ECO:0000313" key="2">
    <source>
        <dbReference type="Proteomes" id="UP000765802"/>
    </source>
</evidence>
<name>A0ABR7MBC8_9BACT</name>
<proteinExistence type="predicted"/>
<dbReference type="EMBL" id="MBUA01000027">
    <property type="protein sequence ID" value="MBC6492315.1"/>
    <property type="molecule type" value="Genomic_DNA"/>
</dbReference>
<dbReference type="Proteomes" id="UP000765802">
    <property type="component" value="Unassembled WGS sequence"/>
</dbReference>
<evidence type="ECO:0000313" key="1">
    <source>
        <dbReference type="EMBL" id="MBC6492315.1"/>
    </source>
</evidence>
<dbReference type="Gene3D" id="3.90.930.1">
    <property type="match status" value="1"/>
</dbReference>
<reference evidence="1 2" key="1">
    <citation type="submission" date="2016-07" db="EMBL/GenBank/DDBJ databases">
        <title>Genome analysis of Flavihumibacter stibioxidans YS-17.</title>
        <authorList>
            <person name="Shi K."/>
            <person name="Han Y."/>
            <person name="Wang G."/>
        </authorList>
    </citation>
    <scope>NUCLEOTIDE SEQUENCE [LARGE SCALE GENOMIC DNA]</scope>
    <source>
        <strain evidence="1 2">YS-17</strain>
    </source>
</reference>
<dbReference type="PANTHER" id="PTHR37841:SF1">
    <property type="entry name" value="DUF3298 DOMAIN-CONTAINING PROTEIN"/>
    <property type="match status" value="1"/>
</dbReference>
<dbReference type="Gene3D" id="3.40.30.10">
    <property type="entry name" value="Glutaredoxin"/>
    <property type="match status" value="1"/>
</dbReference>
<dbReference type="Pfam" id="PF14903">
    <property type="entry name" value="WG_beta_rep"/>
    <property type="match status" value="1"/>
</dbReference>
<protein>
    <recommendedName>
        <fullName evidence="3">MORN repeat protein</fullName>
    </recommendedName>
</protein>
<dbReference type="SUPFAM" id="SSF52833">
    <property type="entry name" value="Thioredoxin-like"/>
    <property type="match status" value="1"/>
</dbReference>
<accession>A0ABR7MBC8</accession>
<comment type="caution">
    <text evidence="1">The sequence shown here is derived from an EMBL/GenBank/DDBJ whole genome shotgun (WGS) entry which is preliminary data.</text>
</comment>
<evidence type="ECO:0008006" key="3">
    <source>
        <dbReference type="Google" id="ProtNLM"/>
    </source>
</evidence>
<gene>
    <name evidence="1" type="ORF">BC349_14735</name>
</gene>
<sequence>MVLRNQLPEYSYYTEPKVIKMKCFFATLLLLVLTHEISAQELQQYPRFSRLSQFSLDDTRILNNKSLPDVEVEDMSGKTKPLAEYIRQNIHHRGKPLLLVSTYDFCGACMAILMELNKQGLARKFNVLVVYEMIREKDKESQHKKIISKTEPDLANIQFLHVRVKQEAFAGKLLTTATPLLLFCDASLSPVFGYVGLDKDLALGNAERILELIEKGMAGRKKLSYDKQGLPVSNLDKSAYFTREILESGNRLKLVYGLKGKVISNTSFIVTDKMFEKDGMEQRFHYKFDKDSNVLLIPEITAEYKSGRPVSSITSYHENGKKALDWPLNGSFKSYYENGEIFSEGSVKNGLGEGLFKGYENKLLKFEANMSNGLYNGPYKRYKDGKLYTSGSYLSGEESGLKQQFKDDGSLQYETYFSPKYDRISYFEDGLAKVYSKGLYGYIDRNGKEIIPLQFDDANDFAGGKAEVTKNGKKYFINKEGKPVS</sequence>